<proteinExistence type="predicted"/>
<feature type="compositionally biased region" description="Basic and acidic residues" evidence="1">
    <location>
        <begin position="170"/>
        <end position="186"/>
    </location>
</feature>
<accession>A0A085WNE2</accession>
<dbReference type="Proteomes" id="UP000028725">
    <property type="component" value="Unassembled WGS sequence"/>
</dbReference>
<dbReference type="STRING" id="394096.DB31_7107"/>
<feature type="chain" id="PRO_5001799906" description="Lipoprotein" evidence="2">
    <location>
        <begin position="23"/>
        <end position="301"/>
    </location>
</feature>
<comment type="caution">
    <text evidence="3">The sequence shown here is derived from an EMBL/GenBank/DDBJ whole genome shotgun (WGS) entry which is preliminary data.</text>
</comment>
<keyword evidence="2" id="KW-0732">Signal</keyword>
<evidence type="ECO:0000256" key="2">
    <source>
        <dbReference type="SAM" id="SignalP"/>
    </source>
</evidence>
<reference evidence="3 4" key="1">
    <citation type="submission" date="2014-04" db="EMBL/GenBank/DDBJ databases">
        <title>Genome assembly of Hyalangium minutum DSM 14724.</title>
        <authorList>
            <person name="Sharma G."/>
            <person name="Subramanian S."/>
        </authorList>
    </citation>
    <scope>NUCLEOTIDE SEQUENCE [LARGE SCALE GENOMIC DNA]</scope>
    <source>
        <strain evidence="3 4">DSM 14724</strain>
    </source>
</reference>
<dbReference type="PROSITE" id="PS51257">
    <property type="entry name" value="PROKAR_LIPOPROTEIN"/>
    <property type="match status" value="1"/>
</dbReference>
<feature type="signal peptide" evidence="2">
    <location>
        <begin position="1"/>
        <end position="22"/>
    </location>
</feature>
<organism evidence="3 4">
    <name type="scientific">Hyalangium minutum</name>
    <dbReference type="NCBI Taxonomy" id="394096"/>
    <lineage>
        <taxon>Bacteria</taxon>
        <taxon>Pseudomonadati</taxon>
        <taxon>Myxococcota</taxon>
        <taxon>Myxococcia</taxon>
        <taxon>Myxococcales</taxon>
        <taxon>Cystobacterineae</taxon>
        <taxon>Archangiaceae</taxon>
        <taxon>Hyalangium</taxon>
    </lineage>
</organism>
<evidence type="ECO:0000313" key="4">
    <source>
        <dbReference type="Proteomes" id="UP000028725"/>
    </source>
</evidence>
<dbReference type="AlphaFoldDB" id="A0A085WNE2"/>
<dbReference type="EMBL" id="JMCB01000005">
    <property type="protein sequence ID" value="KFE69205.1"/>
    <property type="molecule type" value="Genomic_DNA"/>
</dbReference>
<evidence type="ECO:0000313" key="3">
    <source>
        <dbReference type="EMBL" id="KFE69205.1"/>
    </source>
</evidence>
<evidence type="ECO:0000256" key="1">
    <source>
        <dbReference type="SAM" id="MobiDB-lite"/>
    </source>
</evidence>
<dbReference type="RefSeq" id="WP_157231997.1">
    <property type="nucleotide sequence ID" value="NZ_JMCB01000005.1"/>
</dbReference>
<sequence length="301" mass="32409">MRSVRMKLLAAVGALAPMLSGGCPSTPSEGQHPVWCASLDVHEQFFVPSSGPVEQDFPQEQRCMALVECGGTERALMIDPEGQCTLLVDFATPDQGVVRTGTRCESTHSRIGGASREIGYTTGGTVTLRNGVLEASVDWDVEIRTSDVTRLGAVQKYAIRNGFTSPELRKLDPEGACREPEPRPGPEDFSEVVGCTPQDFVDASADSAERVVRFGNELGNRYSPRCLSIAAGQTVSFQGPFQTYGLMPGVPASISTGAPFTPITYVFFSDRKDFTFPLAGDFIYSNGLYAAVGMTGMIRVR</sequence>
<protein>
    <recommendedName>
        <fullName evidence="5">Lipoprotein</fullName>
    </recommendedName>
</protein>
<name>A0A085WNE2_9BACT</name>
<gene>
    <name evidence="3" type="ORF">DB31_7107</name>
</gene>
<feature type="region of interest" description="Disordered" evidence="1">
    <location>
        <begin position="170"/>
        <end position="190"/>
    </location>
</feature>
<keyword evidence="4" id="KW-1185">Reference proteome</keyword>
<evidence type="ECO:0008006" key="5">
    <source>
        <dbReference type="Google" id="ProtNLM"/>
    </source>
</evidence>